<feature type="region of interest" description="Disordered" evidence="6">
    <location>
        <begin position="434"/>
        <end position="454"/>
    </location>
</feature>
<keyword evidence="5" id="KW-0642">Proline metabolism</keyword>
<evidence type="ECO:0000256" key="4">
    <source>
        <dbReference type="ARBA" id="ARBA00048142"/>
    </source>
</evidence>
<dbReference type="SUPFAM" id="SSF81935">
    <property type="entry name" value="N-terminal domain of bifunctional PutA protein"/>
    <property type="match status" value="1"/>
</dbReference>
<evidence type="ECO:0000256" key="3">
    <source>
        <dbReference type="ARBA" id="ARBA00023027"/>
    </source>
</evidence>
<dbReference type="EC" id="1.2.1.88" evidence="5"/>
<evidence type="ECO:0000313" key="11">
    <source>
        <dbReference type="Proteomes" id="UP001606301"/>
    </source>
</evidence>
<comment type="pathway">
    <text evidence="5">Amino-acid degradation; L-proline degradation into L-glutamate; L-glutamate from L-proline: step 1/2.</text>
</comment>
<feature type="domain" description="Proline dehydrogenase PutA" evidence="9">
    <location>
        <begin position="61"/>
        <end position="167"/>
    </location>
</feature>
<evidence type="ECO:0000259" key="9">
    <source>
        <dbReference type="Pfam" id="PF14850"/>
    </source>
</evidence>
<evidence type="ECO:0000259" key="8">
    <source>
        <dbReference type="Pfam" id="PF01619"/>
    </source>
</evidence>
<dbReference type="InterPro" id="IPR025703">
    <property type="entry name" value="Bifunct_PutA"/>
</dbReference>
<feature type="domain" description="Aldehyde dehydrogenase" evidence="7">
    <location>
        <begin position="556"/>
        <end position="983"/>
    </location>
</feature>
<dbReference type="SUPFAM" id="SSF53720">
    <property type="entry name" value="ALDH-like"/>
    <property type="match status" value="2"/>
</dbReference>
<feature type="domain" description="Proline dehydrogenase" evidence="8">
    <location>
        <begin position="185"/>
        <end position="493"/>
    </location>
</feature>
<dbReference type="Gene3D" id="1.20.5.460">
    <property type="entry name" value="Single helix bin"/>
    <property type="match status" value="1"/>
</dbReference>
<dbReference type="Gene3D" id="3.40.605.10">
    <property type="entry name" value="Aldehyde Dehydrogenase, Chain A, domain 1"/>
    <property type="match status" value="1"/>
</dbReference>
<comment type="pathway">
    <text evidence="1 5">Amino-acid degradation; L-proline degradation into L-glutamate; L-glutamate from L-proline: step 2/2.</text>
</comment>
<evidence type="ECO:0000313" key="10">
    <source>
        <dbReference type="EMBL" id="MFG6440147.1"/>
    </source>
</evidence>
<reference evidence="10 11" key="1">
    <citation type="submission" date="2024-08" db="EMBL/GenBank/DDBJ databases">
        <authorList>
            <person name="Lu H."/>
        </authorList>
    </citation>
    <scope>NUCLEOTIDE SEQUENCE [LARGE SCALE GENOMIC DNA]</scope>
    <source>
        <strain evidence="10 11">LKC17W</strain>
    </source>
</reference>
<comment type="cofactor">
    <cofactor evidence="5">
        <name>FAD</name>
        <dbReference type="ChEBI" id="CHEBI:57692"/>
    </cofactor>
</comment>
<keyword evidence="5" id="KW-0274">FAD</keyword>
<dbReference type="InterPro" id="IPR029041">
    <property type="entry name" value="FAD-linked_oxidoreductase-like"/>
</dbReference>
<dbReference type="Pfam" id="PF14850">
    <property type="entry name" value="Pro_dh-DNA_bdg"/>
    <property type="match status" value="1"/>
</dbReference>
<dbReference type="InterPro" id="IPR015590">
    <property type="entry name" value="Aldehyde_DH_dom"/>
</dbReference>
<name>A0ABW7FGA0_9BURK</name>
<keyword evidence="5" id="KW-0238">DNA-binding</keyword>
<dbReference type="InterPro" id="IPR016162">
    <property type="entry name" value="Ald_DH_N"/>
</dbReference>
<dbReference type="Pfam" id="PF00171">
    <property type="entry name" value="Aldedh"/>
    <property type="match status" value="1"/>
</dbReference>
<dbReference type="InterPro" id="IPR024082">
    <property type="entry name" value="PRODH_PutA_dom_II"/>
</dbReference>
<proteinExistence type="inferred from homology"/>
<evidence type="ECO:0000256" key="6">
    <source>
        <dbReference type="SAM" id="MobiDB-lite"/>
    </source>
</evidence>
<dbReference type="InterPro" id="IPR002872">
    <property type="entry name" value="Proline_DH_dom"/>
</dbReference>
<dbReference type="PANTHER" id="PTHR42862:SF1">
    <property type="entry name" value="DELTA-1-PYRROLINE-5-CARBOXYLATE DEHYDROGENASE 2, ISOFORM A-RELATED"/>
    <property type="match status" value="1"/>
</dbReference>
<dbReference type="PIRSF" id="PIRSF000197">
    <property type="entry name" value="Bifunct_PutA"/>
    <property type="match status" value="1"/>
</dbReference>
<keyword evidence="5" id="KW-0285">Flavoprotein</keyword>
<dbReference type="EMBL" id="JBIGHW010000002">
    <property type="protein sequence ID" value="MFG6440147.1"/>
    <property type="molecule type" value="Genomic_DNA"/>
</dbReference>
<dbReference type="Pfam" id="PF01619">
    <property type="entry name" value="Pro_dh"/>
    <property type="match status" value="1"/>
</dbReference>
<comment type="catalytic activity">
    <reaction evidence="5">
        <text>L-proline + a quinone = (S)-1-pyrroline-5-carboxylate + a quinol + H(+)</text>
        <dbReference type="Rhea" id="RHEA:23784"/>
        <dbReference type="ChEBI" id="CHEBI:15378"/>
        <dbReference type="ChEBI" id="CHEBI:17388"/>
        <dbReference type="ChEBI" id="CHEBI:24646"/>
        <dbReference type="ChEBI" id="CHEBI:60039"/>
        <dbReference type="ChEBI" id="CHEBI:132124"/>
        <dbReference type="EC" id="1.5.5.2"/>
    </reaction>
</comment>
<dbReference type="RefSeq" id="WP_394396080.1">
    <property type="nucleotide sequence ID" value="NZ_JBIGHW010000002.1"/>
</dbReference>
<dbReference type="PROSITE" id="PS00070">
    <property type="entry name" value="ALDEHYDE_DEHYDR_CYS"/>
    <property type="match status" value="1"/>
</dbReference>
<dbReference type="NCBIfam" id="TIGR01238">
    <property type="entry name" value="D1pyr5carbox3"/>
    <property type="match status" value="1"/>
</dbReference>
<comment type="catalytic activity">
    <reaction evidence="4 5">
        <text>L-glutamate 5-semialdehyde + NAD(+) + H2O = L-glutamate + NADH + 2 H(+)</text>
        <dbReference type="Rhea" id="RHEA:30235"/>
        <dbReference type="ChEBI" id="CHEBI:15377"/>
        <dbReference type="ChEBI" id="CHEBI:15378"/>
        <dbReference type="ChEBI" id="CHEBI:29985"/>
        <dbReference type="ChEBI" id="CHEBI:57540"/>
        <dbReference type="ChEBI" id="CHEBI:57945"/>
        <dbReference type="ChEBI" id="CHEBI:58066"/>
        <dbReference type="EC" id="1.2.1.88"/>
    </reaction>
</comment>
<dbReference type="InterPro" id="IPR024089">
    <property type="entry name" value="PRODH_PutA_dom_I/II"/>
</dbReference>
<dbReference type="InterPro" id="IPR005933">
    <property type="entry name" value="PutA_C"/>
</dbReference>
<organism evidence="10 11">
    <name type="scientific">Pelomonas margarita</name>
    <dbReference type="NCBI Taxonomy" id="3299031"/>
    <lineage>
        <taxon>Bacteria</taxon>
        <taxon>Pseudomonadati</taxon>
        <taxon>Pseudomonadota</taxon>
        <taxon>Betaproteobacteria</taxon>
        <taxon>Burkholderiales</taxon>
        <taxon>Sphaerotilaceae</taxon>
        <taxon>Roseateles</taxon>
    </lineage>
</organism>
<keyword evidence="5" id="KW-0805">Transcription regulation</keyword>
<comment type="similarity">
    <text evidence="5">In the C-terminal section; belongs to the aldehyde dehydrogenase family.</text>
</comment>
<protein>
    <recommendedName>
        <fullName evidence="5">Bifunctional protein PutA</fullName>
    </recommendedName>
    <domain>
        <recommendedName>
            <fullName evidence="5">Proline dehydrogenase</fullName>
            <ecNumber evidence="5">1.5.5.2</ecNumber>
        </recommendedName>
        <alternativeName>
            <fullName evidence="5">Proline oxidase</fullName>
        </alternativeName>
    </domain>
    <domain>
        <recommendedName>
            <fullName evidence="5">Delta-1-pyrroline-5-carboxylate dehydrogenase</fullName>
            <shortName evidence="5">P5C dehydrogenase</shortName>
            <ecNumber evidence="5">1.2.1.88</ecNumber>
        </recommendedName>
        <alternativeName>
            <fullName evidence="5">L-glutamate gamma-semialdehyde dehydrogenase</fullName>
        </alternativeName>
    </domain>
</protein>
<comment type="caution">
    <text evidence="10">The sequence shown here is derived from an EMBL/GenBank/DDBJ whole genome shotgun (WGS) entry which is preliminary data.</text>
</comment>
<dbReference type="GO" id="GO:0003842">
    <property type="term" value="F:L-glutamate gamma-semialdehyde dehydrogenase activity"/>
    <property type="evidence" value="ECO:0007669"/>
    <property type="project" value="UniProtKB-EC"/>
</dbReference>
<keyword evidence="3 5" id="KW-0520">NAD</keyword>
<dbReference type="SUPFAM" id="SSF51730">
    <property type="entry name" value="FAD-linked oxidoreductase"/>
    <property type="match status" value="1"/>
</dbReference>
<dbReference type="Gene3D" id="3.20.20.220">
    <property type="match status" value="1"/>
</dbReference>
<comment type="similarity">
    <text evidence="5">In the N-terminal section; belongs to the proline dehydrogenase family.</text>
</comment>
<dbReference type="PANTHER" id="PTHR42862">
    <property type="entry name" value="DELTA-1-PYRROLINE-5-CARBOXYLATE DEHYDROGENASE 1, ISOFORM A-RELATED"/>
    <property type="match status" value="1"/>
</dbReference>
<keyword evidence="5" id="KW-0804">Transcription</keyword>
<keyword evidence="2 5" id="KW-0560">Oxidoreductase</keyword>
<dbReference type="EC" id="1.5.5.2" evidence="5"/>
<dbReference type="InterPro" id="IPR016160">
    <property type="entry name" value="Ald_DH_CS_CYS"/>
</dbReference>
<sequence>MTKFVAPIEQPRLPEPYRAEVPVVQALAERVGVALRWPGVIEMASPWVEQVRKHPAPFWAMESLLREYPITSAEGLALMRLAEALLRVPDAPTAIALTADQLGRADFDGASDGSPHKMLAALSASAISMSKRFLPGAEDEGGLFKRLGAQTVVAATVRAIQLLGRQFVLGRNIQEAMGEASDARKAQANLRFSYDMLGEGARTEHDAERYQAAYVNAIRALGAGRRAESPEGSDGISIKLSALFSRYEVLQRERVFAELLPRVWQLIALAAQANINLTIDAEEVDRLELSLDVLDTLAARIALEFPEWRGFGLAVQAYQTRALAVVDEVAAIARKHGLRFMVRLVKGAYWDGEIKRAQELGLAAYPVFTHKQHTDVSYLACARALIQHADVIYPQFASHNAGTIAAIVQMARAAGAAFEMQRLHGMGEGVYREFSRHSPSGATSPTPPAQAGSLSTHDVPVRVYAPVGEHRDLLAYLVRRLLENGANSSFVHQLADPTVQVPELLGSPLADIRAASALPLPPALYLDANGHGRANSTGADLTAPAQRAPLQAALDTVQVAAVPEAGAADVDAAMQRLHAGFPAWNATPVAQRAAMLRRAAVALDARLAEFCALLVKEAFKTQADCVAEVREAVDFLRYYADQAEADEADMRGRGVFVCISPWNFPLAIFAGQVVAALVAGNTVAAKPAEQTPFVALKMVELLHAAGVPADALALLHGAGETVGAGLVAHAHTAGVCFTGSTAVAQIIHKALAAKPNSPLPLIAETGGLNAMVVDSTALPEQVIDAVVQSAFRSAGQRCSALRLLCVQSSIADGVIEMLKGALEQLHVGQPARLATDVGPVIDDEAHAHITRHVERLKREATLIAEAPVAEPLPRQIPPVAFELRRIADLGEEIFGPVLHVVRFDGSPDEVIAEINALGYGLTLGIQTRIDSRAERLADAARIGNVYVNRNIIGAVVGVQPFGGEGLSGTGPKAGGPDYLHRFCAEPQLDTTASPLPPLHLGSHPAPLAVAADATWRDTPLAQRIATLRRAADALDAASALALRGLFTAAQAQFADIELPGPTGERNTLRHHARGAFLVLGRGDAGLAAVVSALLAGNSALWLGGDERARQALLRAGLPANALTLPPDTALPGLLVAPALAGVALASSDADAAHTLAQALAGRPGAILPLITAAGHVRQLYRFTAEQTLTVNTAAAGGNAALLAGGH</sequence>
<dbReference type="InterPro" id="IPR050485">
    <property type="entry name" value="Proline_metab_enzyme"/>
</dbReference>
<accession>A0ABW7FGA0</accession>
<evidence type="ECO:0000256" key="2">
    <source>
        <dbReference type="ARBA" id="ARBA00023002"/>
    </source>
</evidence>
<keyword evidence="11" id="KW-1185">Reference proteome</keyword>
<dbReference type="CDD" id="cd07125">
    <property type="entry name" value="ALDH_PutA-P5CDH"/>
    <property type="match status" value="1"/>
</dbReference>
<dbReference type="InterPro" id="IPR016161">
    <property type="entry name" value="Ald_DH/histidinol_DH"/>
</dbReference>
<dbReference type="InterPro" id="IPR016163">
    <property type="entry name" value="Ald_DH_C"/>
</dbReference>
<evidence type="ECO:0000256" key="5">
    <source>
        <dbReference type="PIRNR" id="PIRNR000197"/>
    </source>
</evidence>
<gene>
    <name evidence="10" type="ORF">ACG0Z3_05570</name>
</gene>
<dbReference type="Gene3D" id="3.40.309.10">
    <property type="entry name" value="Aldehyde Dehydrogenase, Chain A, domain 2"/>
    <property type="match status" value="1"/>
</dbReference>
<comment type="function">
    <text evidence="5">Oxidizes proline to glutamate for use as a carbon and nitrogen source.</text>
</comment>
<evidence type="ECO:0000256" key="1">
    <source>
        <dbReference type="ARBA" id="ARBA00004786"/>
    </source>
</evidence>
<evidence type="ECO:0000259" key="7">
    <source>
        <dbReference type="Pfam" id="PF00171"/>
    </source>
</evidence>
<dbReference type="Proteomes" id="UP001606301">
    <property type="component" value="Unassembled WGS sequence"/>
</dbReference>
<feature type="compositionally biased region" description="Low complexity" evidence="6">
    <location>
        <begin position="438"/>
        <end position="453"/>
    </location>
</feature>
<keyword evidence="5" id="KW-0678">Repressor</keyword>